<sequence>MITISARWIEDVYALLNPYVLSTPKIQSYLTYRLNQHGVQVNTESGALKGTDFSWMCIP</sequence>
<evidence type="ECO:0000313" key="2">
    <source>
        <dbReference type="Proteomes" id="UP000095008"/>
    </source>
</evidence>
<dbReference type="RefSeq" id="WP_031574547.1">
    <property type="nucleotide sequence ID" value="NZ_JAAOMO010000201.1"/>
</dbReference>
<organism evidence="1 2">
    <name type="scientific">Acidithiobacillus thiooxidans</name>
    <name type="common">Thiobacillus thiooxidans</name>
    <dbReference type="NCBI Taxonomy" id="930"/>
    <lineage>
        <taxon>Bacteria</taxon>
        <taxon>Pseudomonadati</taxon>
        <taxon>Pseudomonadota</taxon>
        <taxon>Acidithiobacillia</taxon>
        <taxon>Acidithiobacillales</taxon>
        <taxon>Acidithiobacillaceae</taxon>
        <taxon>Acidithiobacillus</taxon>
    </lineage>
</organism>
<dbReference type="Proteomes" id="UP000095008">
    <property type="component" value="Unassembled WGS sequence"/>
</dbReference>
<proteinExistence type="predicted"/>
<comment type="caution">
    <text evidence="1">The sequence shown here is derived from an EMBL/GenBank/DDBJ whole genome shotgun (WGS) entry which is preliminary data.</text>
</comment>
<keyword evidence="2" id="KW-1185">Reference proteome</keyword>
<gene>
    <name evidence="1" type="ORF">A6M23_01635</name>
</gene>
<name>A0A1C2JG12_ACITH</name>
<protein>
    <submittedName>
        <fullName evidence="1">Uncharacterized protein</fullName>
    </submittedName>
</protein>
<dbReference type="AlphaFoldDB" id="A0A1C2JG12"/>
<accession>A0A1C2JG12</accession>
<reference evidence="1" key="1">
    <citation type="journal article" date="2016" name="Int. J. Mol. Sci.">
        <title>Comparative genomics of the extreme acidophile Acidithiobacillus thiooxidans reveals intraspecific divergence and niche adaptation.</title>
        <authorList>
            <person name="Zhang X."/>
            <person name="Feng X."/>
            <person name="Tao J."/>
            <person name="Ma L."/>
            <person name="Xiao Y."/>
            <person name="Liang Y."/>
            <person name="Liu X."/>
            <person name="Yin H."/>
        </authorList>
    </citation>
    <scope>NUCLEOTIDE SEQUENCE [LARGE SCALE GENOMIC DNA]</scope>
    <source>
        <strain evidence="1">DXS-W</strain>
    </source>
</reference>
<dbReference type="EMBL" id="LWRY01000011">
    <property type="protein sequence ID" value="OCX75649.1"/>
    <property type="molecule type" value="Genomic_DNA"/>
</dbReference>
<evidence type="ECO:0000313" key="1">
    <source>
        <dbReference type="EMBL" id="OCX75649.1"/>
    </source>
</evidence>